<reference evidence="1 2" key="1">
    <citation type="submission" date="2017-04" db="EMBL/GenBank/DDBJ databases">
        <authorList>
            <person name="Afonso C.L."/>
            <person name="Miller P.J."/>
            <person name="Scott M.A."/>
            <person name="Spackman E."/>
            <person name="Goraichik I."/>
            <person name="Dimitrov K.M."/>
            <person name="Suarez D.L."/>
            <person name="Swayne D.E."/>
        </authorList>
    </citation>
    <scope>NUCLEOTIDE SEQUENCE [LARGE SCALE GENOMIC DNA]</scope>
    <source>
        <strain evidence="1 2">N3/975</strain>
    </source>
</reference>
<gene>
    <name evidence="1" type="ORF">SAMN05661091_3163</name>
</gene>
<sequence>MIEKEQHSVVIKVKNTDELVRGISRKMNQSYLFIETEESPILRLAIADIIEIFAIQSPPQNRTVLQWKNVETKLGLIIAQFKNLNDNDQEQIISELSKYFGKPLIISRNELGPVFKPKPTKPCQKSSKRTG</sequence>
<dbReference type="RefSeq" id="WP_208914058.1">
    <property type="nucleotide sequence ID" value="NZ_LT840184.1"/>
</dbReference>
<dbReference type="EMBL" id="LT840184">
    <property type="protein sequence ID" value="SMF85809.1"/>
    <property type="molecule type" value="Genomic_DNA"/>
</dbReference>
<dbReference type="Proteomes" id="UP000192940">
    <property type="component" value="Chromosome I"/>
</dbReference>
<accession>A0A1X7HFM1</accession>
<evidence type="ECO:0000313" key="1">
    <source>
        <dbReference type="EMBL" id="SMF85809.1"/>
    </source>
</evidence>
<keyword evidence="2" id="KW-1185">Reference proteome</keyword>
<proteinExistence type="predicted"/>
<dbReference type="AlphaFoldDB" id="A0A1X7HFM1"/>
<organism evidence="1 2">
    <name type="scientific">Paenibacillus uliginis N3/975</name>
    <dbReference type="NCBI Taxonomy" id="1313296"/>
    <lineage>
        <taxon>Bacteria</taxon>
        <taxon>Bacillati</taxon>
        <taxon>Bacillota</taxon>
        <taxon>Bacilli</taxon>
        <taxon>Bacillales</taxon>
        <taxon>Paenibacillaceae</taxon>
        <taxon>Paenibacillus</taxon>
    </lineage>
</organism>
<name>A0A1X7HFM1_9BACL</name>
<evidence type="ECO:0000313" key="2">
    <source>
        <dbReference type="Proteomes" id="UP000192940"/>
    </source>
</evidence>
<protein>
    <submittedName>
        <fullName evidence="1">Uncharacterized protein</fullName>
    </submittedName>
</protein>